<keyword evidence="9" id="KW-1133">Transmembrane helix</keyword>
<evidence type="ECO:0000256" key="7">
    <source>
        <dbReference type="ARBA" id="ARBA00022840"/>
    </source>
</evidence>
<dbReference type="Gene3D" id="1.20.5.1930">
    <property type="match status" value="1"/>
</dbReference>
<feature type="transmembrane region" description="Helical" evidence="9">
    <location>
        <begin position="122"/>
        <end position="141"/>
    </location>
</feature>
<dbReference type="RefSeq" id="WP_184995704.1">
    <property type="nucleotide sequence ID" value="NZ_BOMK01000003.1"/>
</dbReference>
<dbReference type="Pfam" id="PF07730">
    <property type="entry name" value="HisKA_3"/>
    <property type="match status" value="1"/>
</dbReference>
<feature type="domain" description="Histidine kinase/HSP90-like ATPase" evidence="10">
    <location>
        <begin position="288"/>
        <end position="381"/>
    </location>
</feature>
<keyword evidence="6 11" id="KW-0418">Kinase</keyword>
<evidence type="ECO:0000313" key="12">
    <source>
        <dbReference type="Proteomes" id="UP000578112"/>
    </source>
</evidence>
<dbReference type="GO" id="GO:0005524">
    <property type="term" value="F:ATP binding"/>
    <property type="evidence" value="ECO:0007669"/>
    <property type="project" value="UniProtKB-KW"/>
</dbReference>
<dbReference type="Gene3D" id="3.30.565.10">
    <property type="entry name" value="Histidine kinase-like ATPase, C-terminal domain"/>
    <property type="match status" value="1"/>
</dbReference>
<dbReference type="InterPro" id="IPR036890">
    <property type="entry name" value="HATPase_C_sf"/>
</dbReference>
<comment type="catalytic activity">
    <reaction evidence="1">
        <text>ATP + protein L-histidine = ADP + protein N-phospho-L-histidine.</text>
        <dbReference type="EC" id="2.7.13.3"/>
    </reaction>
</comment>
<dbReference type="EC" id="2.7.13.3" evidence="2"/>
<dbReference type="AlphaFoldDB" id="A0A7W7I1G6"/>
<feature type="transmembrane region" description="Helical" evidence="9">
    <location>
        <begin position="72"/>
        <end position="91"/>
    </location>
</feature>
<keyword evidence="9" id="KW-0472">Membrane</keyword>
<comment type="caution">
    <text evidence="11">The sequence shown here is derived from an EMBL/GenBank/DDBJ whole genome shotgun (WGS) entry which is preliminary data.</text>
</comment>
<proteinExistence type="predicted"/>
<gene>
    <name evidence="11" type="ORF">BJ971_005077</name>
</gene>
<dbReference type="PANTHER" id="PTHR24421">
    <property type="entry name" value="NITRATE/NITRITE SENSOR PROTEIN NARX-RELATED"/>
    <property type="match status" value="1"/>
</dbReference>
<name>A0A7W7I1G6_9ACTN</name>
<protein>
    <recommendedName>
        <fullName evidence="2">histidine kinase</fullName>
        <ecNumber evidence="2">2.7.13.3</ecNumber>
    </recommendedName>
</protein>
<dbReference type="EMBL" id="JACHNH010000001">
    <property type="protein sequence ID" value="MBB4764521.1"/>
    <property type="molecule type" value="Genomic_DNA"/>
</dbReference>
<accession>A0A7W7I1G6</accession>
<dbReference type="InterPro" id="IPR003594">
    <property type="entry name" value="HATPase_dom"/>
</dbReference>
<dbReference type="GO" id="GO:0016020">
    <property type="term" value="C:membrane"/>
    <property type="evidence" value="ECO:0007669"/>
    <property type="project" value="InterPro"/>
</dbReference>
<keyword evidence="7" id="KW-0067">ATP-binding</keyword>
<evidence type="ECO:0000256" key="9">
    <source>
        <dbReference type="SAM" id="Phobius"/>
    </source>
</evidence>
<dbReference type="GO" id="GO:0000155">
    <property type="term" value="F:phosphorelay sensor kinase activity"/>
    <property type="evidence" value="ECO:0007669"/>
    <property type="project" value="InterPro"/>
</dbReference>
<dbReference type="CDD" id="cd16917">
    <property type="entry name" value="HATPase_UhpB-NarQ-NarX-like"/>
    <property type="match status" value="1"/>
</dbReference>
<evidence type="ECO:0000256" key="4">
    <source>
        <dbReference type="ARBA" id="ARBA00022679"/>
    </source>
</evidence>
<evidence type="ECO:0000256" key="8">
    <source>
        <dbReference type="ARBA" id="ARBA00023012"/>
    </source>
</evidence>
<dbReference type="GO" id="GO:0046983">
    <property type="term" value="F:protein dimerization activity"/>
    <property type="evidence" value="ECO:0007669"/>
    <property type="project" value="InterPro"/>
</dbReference>
<keyword evidence="4" id="KW-0808">Transferase</keyword>
<keyword evidence="9" id="KW-0812">Transmembrane</keyword>
<evidence type="ECO:0000256" key="6">
    <source>
        <dbReference type="ARBA" id="ARBA00022777"/>
    </source>
</evidence>
<evidence type="ECO:0000256" key="1">
    <source>
        <dbReference type="ARBA" id="ARBA00000085"/>
    </source>
</evidence>
<keyword evidence="5" id="KW-0547">Nucleotide-binding</keyword>
<feature type="transmembrane region" description="Helical" evidence="9">
    <location>
        <begin position="97"/>
        <end position="115"/>
    </location>
</feature>
<keyword evidence="12" id="KW-1185">Reference proteome</keyword>
<dbReference type="InterPro" id="IPR011712">
    <property type="entry name" value="Sig_transdc_His_kin_sub3_dim/P"/>
</dbReference>
<reference evidence="11 12" key="1">
    <citation type="submission" date="2020-08" db="EMBL/GenBank/DDBJ databases">
        <title>Sequencing the genomes of 1000 actinobacteria strains.</title>
        <authorList>
            <person name="Klenk H.-P."/>
        </authorList>
    </citation>
    <scope>NUCLEOTIDE SEQUENCE [LARGE SCALE GENOMIC DNA]</scope>
    <source>
        <strain evidence="11 12">DSM 43149</strain>
    </source>
</reference>
<feature type="transmembrane region" description="Helical" evidence="9">
    <location>
        <begin position="48"/>
        <end position="65"/>
    </location>
</feature>
<keyword evidence="8" id="KW-0902">Two-component regulatory system</keyword>
<dbReference type="Proteomes" id="UP000578112">
    <property type="component" value="Unassembled WGS sequence"/>
</dbReference>
<dbReference type="SMART" id="SM00387">
    <property type="entry name" value="HATPase_c"/>
    <property type="match status" value="1"/>
</dbReference>
<evidence type="ECO:0000256" key="2">
    <source>
        <dbReference type="ARBA" id="ARBA00012438"/>
    </source>
</evidence>
<dbReference type="InterPro" id="IPR050482">
    <property type="entry name" value="Sensor_HK_TwoCompSys"/>
</dbReference>
<dbReference type="Pfam" id="PF02518">
    <property type="entry name" value="HATPase_c"/>
    <property type="match status" value="1"/>
</dbReference>
<evidence type="ECO:0000256" key="5">
    <source>
        <dbReference type="ARBA" id="ARBA00022741"/>
    </source>
</evidence>
<feature type="transmembrane region" description="Helical" evidence="9">
    <location>
        <begin position="147"/>
        <end position="166"/>
    </location>
</feature>
<dbReference type="PANTHER" id="PTHR24421:SF10">
    <property type="entry name" value="NITRATE_NITRITE SENSOR PROTEIN NARQ"/>
    <property type="match status" value="1"/>
</dbReference>
<dbReference type="SUPFAM" id="SSF55874">
    <property type="entry name" value="ATPase domain of HSP90 chaperone/DNA topoisomerase II/histidine kinase"/>
    <property type="match status" value="1"/>
</dbReference>
<sequence length="392" mass="41335">MFRDELRTLWTAPRVPDPPARVRRDWVLLAAGLACAGLEAAWRADVVWWPVSVLVTAGLCLATLWRRTHPLAMVVLAFGAGIVLTLVDLVAGHPRPVGLYTGAILLVLVYALPRWGSGRDIVLGSAVLLAEFVTSVIAGPAEVGEHLGSLVVLAFPGVVGATVRLWSTSRRRELEQLRSRERVELARELHDTVAHHVSAIVIRAQAGRVLAGADPASAVETLAGVEEEGARTLEAMRAMVGALRAGDARAELAPPAGVADLERLARTADGALPVDLRLQGPLDRLPPAVDAAVYRIVQESVTNATRHAAQATTVVVRVAGDPDRVRVSVRDDGVAAGRGRGPGGYGLTGLRERASLLGGTLRAGPCADGGWLVEAELPRGGVVSRVDPGSHR</sequence>
<evidence type="ECO:0000313" key="11">
    <source>
        <dbReference type="EMBL" id="MBB4764521.1"/>
    </source>
</evidence>
<keyword evidence="3" id="KW-0597">Phosphoprotein</keyword>
<evidence type="ECO:0000256" key="3">
    <source>
        <dbReference type="ARBA" id="ARBA00022553"/>
    </source>
</evidence>
<evidence type="ECO:0000259" key="10">
    <source>
        <dbReference type="SMART" id="SM00387"/>
    </source>
</evidence>
<organism evidence="11 12">
    <name type="scientific">Actinoplanes digitatis</name>
    <dbReference type="NCBI Taxonomy" id="1868"/>
    <lineage>
        <taxon>Bacteria</taxon>
        <taxon>Bacillati</taxon>
        <taxon>Actinomycetota</taxon>
        <taxon>Actinomycetes</taxon>
        <taxon>Micromonosporales</taxon>
        <taxon>Micromonosporaceae</taxon>
        <taxon>Actinoplanes</taxon>
    </lineage>
</organism>